<sequence>MGPAEETNQEYELVQEDERKIENGDCDMPNKSFLRELNLIILVLSMLSLSTEDNLNFKEGEKTISVEDHEAEAYKSRLQSRRREINECNIQGRRTPRFQTTIKDFRYNFLGSFTRFMQQKIQI</sequence>
<dbReference type="EMBL" id="JBBPBK010000008">
    <property type="protein sequence ID" value="KAK9279054.1"/>
    <property type="molecule type" value="Genomic_DNA"/>
</dbReference>
<organism evidence="1 2">
    <name type="scientific">Liquidambar formosana</name>
    <name type="common">Formosan gum</name>
    <dbReference type="NCBI Taxonomy" id="63359"/>
    <lineage>
        <taxon>Eukaryota</taxon>
        <taxon>Viridiplantae</taxon>
        <taxon>Streptophyta</taxon>
        <taxon>Embryophyta</taxon>
        <taxon>Tracheophyta</taxon>
        <taxon>Spermatophyta</taxon>
        <taxon>Magnoliopsida</taxon>
        <taxon>eudicotyledons</taxon>
        <taxon>Gunneridae</taxon>
        <taxon>Pentapetalae</taxon>
        <taxon>Saxifragales</taxon>
        <taxon>Altingiaceae</taxon>
        <taxon>Liquidambar</taxon>
    </lineage>
</organism>
<gene>
    <name evidence="1" type="ORF">L1049_012729</name>
</gene>
<name>A0AAP0WTG8_LIQFO</name>
<dbReference type="Proteomes" id="UP001415857">
    <property type="component" value="Unassembled WGS sequence"/>
</dbReference>
<evidence type="ECO:0000313" key="2">
    <source>
        <dbReference type="Proteomes" id="UP001415857"/>
    </source>
</evidence>
<comment type="caution">
    <text evidence="1">The sequence shown here is derived from an EMBL/GenBank/DDBJ whole genome shotgun (WGS) entry which is preliminary data.</text>
</comment>
<proteinExistence type="predicted"/>
<reference evidence="1 2" key="1">
    <citation type="journal article" date="2024" name="Plant J.">
        <title>Genome sequences and population genomics reveal climatic adaptation and genomic divergence between two closely related sweetgum species.</title>
        <authorList>
            <person name="Xu W.Q."/>
            <person name="Ren C.Q."/>
            <person name="Zhang X.Y."/>
            <person name="Comes H.P."/>
            <person name="Liu X.H."/>
            <person name="Li Y.G."/>
            <person name="Kettle C.J."/>
            <person name="Jalonen R."/>
            <person name="Gaisberger H."/>
            <person name="Ma Y.Z."/>
            <person name="Qiu Y.X."/>
        </authorList>
    </citation>
    <scope>NUCLEOTIDE SEQUENCE [LARGE SCALE GENOMIC DNA]</scope>
    <source>
        <strain evidence="1">Hangzhou</strain>
    </source>
</reference>
<evidence type="ECO:0000313" key="1">
    <source>
        <dbReference type="EMBL" id="KAK9279054.1"/>
    </source>
</evidence>
<dbReference type="AlphaFoldDB" id="A0AAP0WTG8"/>
<accession>A0AAP0WTG8</accession>
<keyword evidence="2" id="KW-1185">Reference proteome</keyword>
<protein>
    <submittedName>
        <fullName evidence="1">Uncharacterized protein</fullName>
    </submittedName>
</protein>